<gene>
    <name evidence="1" type="ORF">CH371_15510</name>
</gene>
<dbReference type="RefSeq" id="WP_100759702.1">
    <property type="nucleotide sequence ID" value="NZ_NPDT01000007.1"/>
</dbReference>
<name>A0A2M9Z8Z7_9LEPT</name>
<organism evidence="1 2">
    <name type="scientific">Leptospira wolffii</name>
    <dbReference type="NCBI Taxonomy" id="409998"/>
    <lineage>
        <taxon>Bacteria</taxon>
        <taxon>Pseudomonadati</taxon>
        <taxon>Spirochaetota</taxon>
        <taxon>Spirochaetia</taxon>
        <taxon>Leptospirales</taxon>
        <taxon>Leptospiraceae</taxon>
        <taxon>Leptospira</taxon>
    </lineage>
</organism>
<reference evidence="1 2" key="1">
    <citation type="submission" date="2017-07" db="EMBL/GenBank/DDBJ databases">
        <title>Leptospira spp. isolated from tropical soils.</title>
        <authorList>
            <person name="Thibeaux R."/>
            <person name="Iraola G."/>
            <person name="Ferres I."/>
            <person name="Bierque E."/>
            <person name="Girault D."/>
            <person name="Soupe-Gilbert M.-E."/>
            <person name="Picardeau M."/>
            <person name="Goarant C."/>
        </authorList>
    </citation>
    <scope>NUCLEOTIDE SEQUENCE [LARGE SCALE GENOMIC DNA]</scope>
    <source>
        <strain evidence="1 2">FH2-C-A2</strain>
    </source>
</reference>
<dbReference type="EMBL" id="NPDT01000007">
    <property type="protein sequence ID" value="PJZ64909.1"/>
    <property type="molecule type" value="Genomic_DNA"/>
</dbReference>
<evidence type="ECO:0000313" key="2">
    <source>
        <dbReference type="Proteomes" id="UP000231912"/>
    </source>
</evidence>
<evidence type="ECO:0000313" key="1">
    <source>
        <dbReference type="EMBL" id="PJZ64909.1"/>
    </source>
</evidence>
<comment type="caution">
    <text evidence="1">The sequence shown here is derived from an EMBL/GenBank/DDBJ whole genome shotgun (WGS) entry which is preliminary data.</text>
</comment>
<dbReference type="Proteomes" id="UP000231912">
    <property type="component" value="Unassembled WGS sequence"/>
</dbReference>
<sequence length="95" mass="10864">MIGELALVAQLSTSPIRRSDTQTFQEHRALFDGLSNIGNLTNYTQTNTISFNKFATVQFSTSGFFSNMRDLDELERAKYKELLNKKRTIIKKSIL</sequence>
<protein>
    <submittedName>
        <fullName evidence="1">Uncharacterized protein</fullName>
    </submittedName>
</protein>
<accession>A0A2M9Z8Z7</accession>
<dbReference type="AlphaFoldDB" id="A0A2M9Z8Z7"/>
<proteinExistence type="predicted"/>